<dbReference type="Gene3D" id="1.20.1050.10">
    <property type="match status" value="1"/>
</dbReference>
<dbReference type="Gene3D" id="3.40.30.10">
    <property type="entry name" value="Glutaredoxin"/>
    <property type="match status" value="1"/>
</dbReference>
<dbReference type="EMBL" id="FOLO01000082">
    <property type="protein sequence ID" value="SFD66379.1"/>
    <property type="molecule type" value="Genomic_DNA"/>
</dbReference>
<name>A0A1I1U6I7_9GAMM</name>
<dbReference type="InterPro" id="IPR036282">
    <property type="entry name" value="Glutathione-S-Trfase_C_sf"/>
</dbReference>
<dbReference type="RefSeq" id="WP_091991515.1">
    <property type="nucleotide sequence ID" value="NZ_FOLO01000082.1"/>
</dbReference>
<dbReference type="AlphaFoldDB" id="A0A1I1U6I7"/>
<evidence type="ECO:0000313" key="3">
    <source>
        <dbReference type="EMBL" id="SFD66379.1"/>
    </source>
</evidence>
<gene>
    <name evidence="3" type="ORF">SAMN02745724_05130</name>
</gene>
<keyword evidence="4" id="KW-1185">Reference proteome</keyword>
<dbReference type="CDD" id="cd03193">
    <property type="entry name" value="GST_C_Metaxin"/>
    <property type="match status" value="1"/>
</dbReference>
<accession>A0A1I1U6I7</accession>
<evidence type="ECO:0000259" key="2">
    <source>
        <dbReference type="Pfam" id="PF17172"/>
    </source>
</evidence>
<dbReference type="SFLD" id="SFLDS00019">
    <property type="entry name" value="Glutathione_Transferase_(cytos"/>
    <property type="match status" value="1"/>
</dbReference>
<dbReference type="GO" id="GO:0016740">
    <property type="term" value="F:transferase activity"/>
    <property type="evidence" value="ECO:0007669"/>
    <property type="project" value="UniProtKB-KW"/>
</dbReference>
<dbReference type="InterPro" id="IPR040079">
    <property type="entry name" value="Glutathione_S-Trfase"/>
</dbReference>
<dbReference type="GO" id="GO:0005737">
    <property type="term" value="C:cytoplasm"/>
    <property type="evidence" value="ECO:0007669"/>
    <property type="project" value="TreeGrafter"/>
</dbReference>
<sequence length="230" mass="26245">MIELHQFPPAFGLANASPFAIKLQAYCKLAKIEYKNHYRVDSHKMPKGKLPVAIIEGEIVADSSIIIKQLEQTYQLDASLTEKQHAQGYLLQQLCDEQLYWALVYSRWLDDDFWPVSKQEFFGKLPVILKLFVPKLMRKKAINNCLGQGMARHKKSEVYAMANKSIDVLASLLGDSDYFLHNQMTSYDCAIYGILTNFLNGGLETPIKKHLITHSNLVEYIERCNKTSGI</sequence>
<feature type="domain" description="Thioredoxin-like fold" evidence="2">
    <location>
        <begin position="18"/>
        <end position="112"/>
    </location>
</feature>
<dbReference type="SUPFAM" id="SSF52833">
    <property type="entry name" value="Thioredoxin-like"/>
    <property type="match status" value="1"/>
</dbReference>
<dbReference type="Proteomes" id="UP000198862">
    <property type="component" value="Unassembled WGS sequence"/>
</dbReference>
<dbReference type="SFLD" id="SFLDG01200">
    <property type="entry name" value="SUF1.1"/>
    <property type="match status" value="1"/>
</dbReference>
<dbReference type="InterPro" id="IPR012336">
    <property type="entry name" value="Thioredoxin-like_fold"/>
</dbReference>
<dbReference type="InterPro" id="IPR050931">
    <property type="entry name" value="Mito_Protein_Transport_Metaxin"/>
</dbReference>
<dbReference type="SUPFAM" id="SSF47616">
    <property type="entry name" value="GST C-terminal domain-like"/>
    <property type="match status" value="1"/>
</dbReference>
<evidence type="ECO:0000313" key="4">
    <source>
        <dbReference type="Proteomes" id="UP000198862"/>
    </source>
</evidence>
<dbReference type="STRING" id="1123010.SAMN02745724_05130"/>
<evidence type="ECO:0000259" key="1">
    <source>
        <dbReference type="Pfam" id="PF17171"/>
    </source>
</evidence>
<keyword evidence="3" id="KW-0808">Transferase</keyword>
<dbReference type="PANTHER" id="PTHR12289:SF41">
    <property type="entry name" value="FAILED AXON CONNECTIONS-RELATED"/>
    <property type="match status" value="1"/>
</dbReference>
<dbReference type="InterPro" id="IPR026928">
    <property type="entry name" value="FAX/IsoI-like"/>
</dbReference>
<reference evidence="3 4" key="1">
    <citation type="submission" date="2016-10" db="EMBL/GenBank/DDBJ databases">
        <authorList>
            <person name="de Groot N.N."/>
        </authorList>
    </citation>
    <scope>NUCLEOTIDE SEQUENCE [LARGE SCALE GENOMIC DNA]</scope>
    <source>
        <strain evidence="3 4">DSM 6059</strain>
    </source>
</reference>
<dbReference type="SFLD" id="SFLDG01180">
    <property type="entry name" value="SUF1"/>
    <property type="match status" value="1"/>
</dbReference>
<protein>
    <submittedName>
        <fullName evidence="3">Glutathione S-transferase</fullName>
    </submittedName>
</protein>
<dbReference type="PANTHER" id="PTHR12289">
    <property type="entry name" value="METAXIN RELATED"/>
    <property type="match status" value="1"/>
</dbReference>
<organism evidence="3 4">
    <name type="scientific">Pseudoalteromonas denitrificans DSM 6059</name>
    <dbReference type="NCBI Taxonomy" id="1123010"/>
    <lineage>
        <taxon>Bacteria</taxon>
        <taxon>Pseudomonadati</taxon>
        <taxon>Pseudomonadota</taxon>
        <taxon>Gammaproteobacteria</taxon>
        <taxon>Alteromonadales</taxon>
        <taxon>Pseudoalteromonadaceae</taxon>
        <taxon>Pseudoalteromonas</taxon>
    </lineage>
</organism>
<dbReference type="Pfam" id="PF17171">
    <property type="entry name" value="GST_C_6"/>
    <property type="match status" value="1"/>
</dbReference>
<dbReference type="InterPro" id="IPR033468">
    <property type="entry name" value="Metaxin_GST"/>
</dbReference>
<dbReference type="OrthoDB" id="9810080at2"/>
<dbReference type="Pfam" id="PF17172">
    <property type="entry name" value="GST_N_4"/>
    <property type="match status" value="1"/>
</dbReference>
<proteinExistence type="predicted"/>
<dbReference type="InterPro" id="IPR036249">
    <property type="entry name" value="Thioredoxin-like_sf"/>
</dbReference>
<feature type="domain" description="Metaxin glutathione S-transferase" evidence="1">
    <location>
        <begin position="162"/>
        <end position="224"/>
    </location>
</feature>